<dbReference type="AlphaFoldDB" id="A0AAD4CAD9"/>
<proteinExistence type="predicted"/>
<organism evidence="1 2">
    <name type="scientific">Aspergillus nanangensis</name>
    <dbReference type="NCBI Taxonomy" id="2582783"/>
    <lineage>
        <taxon>Eukaryota</taxon>
        <taxon>Fungi</taxon>
        <taxon>Dikarya</taxon>
        <taxon>Ascomycota</taxon>
        <taxon>Pezizomycotina</taxon>
        <taxon>Eurotiomycetes</taxon>
        <taxon>Eurotiomycetidae</taxon>
        <taxon>Eurotiales</taxon>
        <taxon>Aspergillaceae</taxon>
        <taxon>Aspergillus</taxon>
        <taxon>Aspergillus subgen. Circumdati</taxon>
    </lineage>
</organism>
<dbReference type="Proteomes" id="UP001194746">
    <property type="component" value="Unassembled WGS sequence"/>
</dbReference>
<comment type="caution">
    <text evidence="1">The sequence shown here is derived from an EMBL/GenBank/DDBJ whole genome shotgun (WGS) entry which is preliminary data.</text>
</comment>
<evidence type="ECO:0000313" key="2">
    <source>
        <dbReference type="Proteomes" id="UP001194746"/>
    </source>
</evidence>
<reference evidence="1" key="2">
    <citation type="submission" date="2020-02" db="EMBL/GenBank/DDBJ databases">
        <authorList>
            <person name="Gilchrist C.L.M."/>
            <person name="Chooi Y.-H."/>
        </authorList>
    </citation>
    <scope>NUCLEOTIDE SEQUENCE</scope>
    <source>
        <strain evidence="1">MST-FP2251</strain>
    </source>
</reference>
<accession>A0AAD4CAD9</accession>
<gene>
    <name evidence="1" type="ORF">FE257_005117</name>
</gene>
<sequence length="213" mass="23856">MASINDSIGSNNYLTATTKRLIAQGLWGPEPAVKQYSNGEPSEQMNLDAYFRFYTTSCVRAVHGSGGYMSDQTHQQILNIAHHLRNGDPRDSIRRSLSHLSRECVDGSINLAAQLLLMLKFTSSRFTISGTEQLSWTSDSAIAVSISEYFLPKQETEGEVVSLESSFTGYNIEKIAGIEIFWTDNLADHLRLMEDDTKVAIFHHVTFLECQLK</sequence>
<reference evidence="1" key="1">
    <citation type="journal article" date="2019" name="Beilstein J. Org. Chem.">
        <title>Nanangenines: drimane sesquiterpenoids as the dominant metabolite cohort of a novel Australian fungus, Aspergillus nanangensis.</title>
        <authorList>
            <person name="Lacey H.J."/>
            <person name="Gilchrist C.L.M."/>
            <person name="Crombie A."/>
            <person name="Kalaitzis J.A."/>
            <person name="Vuong D."/>
            <person name="Rutledge P.J."/>
            <person name="Turner P."/>
            <person name="Pitt J.I."/>
            <person name="Lacey E."/>
            <person name="Chooi Y.H."/>
            <person name="Piggott A.M."/>
        </authorList>
    </citation>
    <scope>NUCLEOTIDE SEQUENCE</scope>
    <source>
        <strain evidence="1">MST-FP2251</strain>
    </source>
</reference>
<name>A0AAD4CAD9_ASPNN</name>
<protein>
    <submittedName>
        <fullName evidence="1">Uncharacterized protein</fullName>
    </submittedName>
</protein>
<keyword evidence="2" id="KW-1185">Reference proteome</keyword>
<evidence type="ECO:0000313" key="1">
    <source>
        <dbReference type="EMBL" id="KAF9882810.1"/>
    </source>
</evidence>
<dbReference type="EMBL" id="VCAU01000213">
    <property type="protein sequence ID" value="KAF9882810.1"/>
    <property type="molecule type" value="Genomic_DNA"/>
</dbReference>